<organism evidence="2 3">
    <name type="scientific">Azospirillum argentinense</name>
    <dbReference type="NCBI Taxonomy" id="2970906"/>
    <lineage>
        <taxon>Bacteria</taxon>
        <taxon>Pseudomonadati</taxon>
        <taxon>Pseudomonadota</taxon>
        <taxon>Alphaproteobacteria</taxon>
        <taxon>Rhodospirillales</taxon>
        <taxon>Azospirillaceae</taxon>
        <taxon>Azospirillum</taxon>
    </lineage>
</organism>
<name>A0A060DNH5_9PROT</name>
<dbReference type="KEGG" id="abq:ABAZ39_11865"/>
<gene>
    <name evidence="2" type="ORF">ABAZ39_11865</name>
</gene>
<dbReference type="RefSeq" id="WP_038529511.1">
    <property type="nucleotide sequence ID" value="NZ_CP007793.1"/>
</dbReference>
<protein>
    <submittedName>
        <fullName evidence="2">Uncharacterized protein</fullName>
    </submittedName>
</protein>
<reference evidence="2 3" key="1">
    <citation type="journal article" date="2014" name="Genome Announc.">
        <title>Complete Genome Sequence of the Model Rhizosphere Strain Azospirillum brasilense Az39, Successfully Applied in Agriculture.</title>
        <authorList>
            <person name="Rivera D."/>
            <person name="Revale S."/>
            <person name="Molina R."/>
            <person name="Gualpa J."/>
            <person name="Puente M."/>
            <person name="Maroniche G."/>
            <person name="Paris G."/>
            <person name="Baker D."/>
            <person name="Clavijo B."/>
            <person name="McLay K."/>
            <person name="Spaepen S."/>
            <person name="Perticari A."/>
            <person name="Vazquez M."/>
            <person name="Wisniewski-Dye F."/>
            <person name="Watkins C."/>
            <person name="Martinez-Abarca F."/>
            <person name="Vanderleyden J."/>
            <person name="Cassan F."/>
        </authorList>
    </citation>
    <scope>NUCLEOTIDE SEQUENCE [LARGE SCALE GENOMIC DNA]</scope>
    <source>
        <strain evidence="2 3">Az39</strain>
    </source>
</reference>
<evidence type="ECO:0000313" key="2">
    <source>
        <dbReference type="EMBL" id="AIB12673.1"/>
    </source>
</evidence>
<dbReference type="EMBL" id="CP007793">
    <property type="protein sequence ID" value="AIB12673.1"/>
    <property type="molecule type" value="Genomic_DNA"/>
</dbReference>
<proteinExistence type="predicted"/>
<evidence type="ECO:0000313" key="3">
    <source>
        <dbReference type="Proteomes" id="UP000027186"/>
    </source>
</evidence>
<feature type="coiled-coil region" evidence="1">
    <location>
        <begin position="333"/>
        <end position="383"/>
    </location>
</feature>
<evidence type="ECO:0000256" key="1">
    <source>
        <dbReference type="SAM" id="Coils"/>
    </source>
</evidence>
<dbReference type="AlphaFoldDB" id="A0A060DNH5"/>
<sequence>MSMSFAKALAPLSQRIPRVVREHEVLRVTSWMPGDDPSAIARRAVAEVLKWAQRRAGGQLPAEAWDGRSFEFFSGGRNSSAVRLQAGTSDIWAIRADDPDKTVPERVWTTEVVLGLLPGEPAKFGARLLVSTPEVNLPIEPHTPGFVQQVAAKCRLMAGSQAILSTASEFIDGDDPEALIDHLLDPGRVLPTFVLTLPDVASADTPLIDPKSLARAVLGLAHVVVAHPATSWQLTERFGRRLSVFGGAARVYLPGFDDGADPYRHRLILMGELASAEGLARAMRWLRDTAAQESVRRTRLGSDVLTFAAIRSAALELYQTSLREGAASESKQLSAAQAQIIALQSQIEALRSEQDYYVTEYQKERERAEVAEAQAQASAYRIQTISDQLKSVGGNPDQGIVLPTQWSDLDDWCDRQFAGRLVLTPRARRGVRKPEFEAVQTAAYCLLWLATNGRDQRINGGGSLSNIPVMNGIQNAPCGADTYEFDWNGRRFSADWHIKNGGNVRDPVRCLRIYYCFDEQTQQIVVSDLPAHRRTGAT</sequence>
<dbReference type="Proteomes" id="UP000027186">
    <property type="component" value="Chromosome"/>
</dbReference>
<accession>A0A060DNH5</accession>
<keyword evidence="1" id="KW-0175">Coiled coil</keyword>